<evidence type="ECO:0000256" key="7">
    <source>
        <dbReference type="ARBA" id="ARBA00022833"/>
    </source>
</evidence>
<dbReference type="Pfam" id="PF03193">
    <property type="entry name" value="RsgA_GTPase"/>
    <property type="match status" value="1"/>
</dbReference>
<reference evidence="12" key="1">
    <citation type="submission" date="2020-05" db="EMBL/GenBank/DDBJ databases">
        <authorList>
            <person name="Chiriac C."/>
            <person name="Salcher M."/>
            <person name="Ghai R."/>
            <person name="Kavagutti S V."/>
        </authorList>
    </citation>
    <scope>NUCLEOTIDE SEQUENCE</scope>
</reference>
<keyword evidence="5" id="KW-0547">Nucleotide-binding</keyword>
<dbReference type="GO" id="GO:0019843">
    <property type="term" value="F:rRNA binding"/>
    <property type="evidence" value="ECO:0007669"/>
    <property type="project" value="UniProtKB-KW"/>
</dbReference>
<keyword evidence="4" id="KW-0699">rRNA-binding</keyword>
<evidence type="ECO:0000256" key="5">
    <source>
        <dbReference type="ARBA" id="ARBA00022741"/>
    </source>
</evidence>
<keyword evidence="7" id="KW-0862">Zinc</keyword>
<dbReference type="EMBL" id="CAEZZM010000057">
    <property type="protein sequence ID" value="CAB4762818.1"/>
    <property type="molecule type" value="Genomic_DNA"/>
</dbReference>
<dbReference type="Gene3D" id="1.10.40.50">
    <property type="entry name" value="Probable gtpase engc, domain 3"/>
    <property type="match status" value="1"/>
</dbReference>
<dbReference type="InterPro" id="IPR030378">
    <property type="entry name" value="G_CP_dom"/>
</dbReference>
<dbReference type="PROSITE" id="PS51721">
    <property type="entry name" value="G_CP"/>
    <property type="match status" value="1"/>
</dbReference>
<proteinExistence type="inferred from homology"/>
<evidence type="ECO:0000256" key="4">
    <source>
        <dbReference type="ARBA" id="ARBA00022730"/>
    </source>
</evidence>
<dbReference type="NCBIfam" id="TIGR00157">
    <property type="entry name" value="ribosome small subunit-dependent GTPase A"/>
    <property type="match status" value="1"/>
</dbReference>
<keyword evidence="3" id="KW-0479">Metal-binding</keyword>
<organism evidence="12">
    <name type="scientific">freshwater metagenome</name>
    <dbReference type="NCBI Taxonomy" id="449393"/>
    <lineage>
        <taxon>unclassified sequences</taxon>
        <taxon>metagenomes</taxon>
        <taxon>ecological metagenomes</taxon>
    </lineage>
</organism>
<dbReference type="InterPro" id="IPR004881">
    <property type="entry name" value="Ribosome_biogen_GTPase_RsgA"/>
</dbReference>
<sequence length="362" mass="39065">MTEPAHELFKIDGVAGIVALGWNVRLNEHMLATSQNVSQLISTRRVGRVGRIDRGWSTILLSTTDSERVRNIGADVAVGDWVLISEDFERVEHVLPRGSALTRRASSDAMRAESHTVASNVDTVLVVQAASGEVNLRRIERELVLAFDSGAQPVVVFNKRDEIEPSAVADLLAQVQPVLAGVPVHVVSARTGEGLDDLRAYTYIYGAETPATIALLGASGVGKSTLVNALSGHDGQVTGEVREGDQRGRHTTTAAELVHLANGGWLVDTPGLRAVSLWMSSNGIERAFADVFAVAEQCKFRDCKHEDEPGCAVQDAIKAGTLQAARLANMKALVAEELELEEQQAVHERGYDRKGARKIIKK</sequence>
<gene>
    <name evidence="12" type="ORF">UFOPK2872_00608</name>
</gene>
<dbReference type="GO" id="GO:0005525">
    <property type="term" value="F:GTP binding"/>
    <property type="evidence" value="ECO:0007669"/>
    <property type="project" value="UniProtKB-KW"/>
</dbReference>
<evidence type="ECO:0000259" key="11">
    <source>
        <dbReference type="PROSITE" id="PS51721"/>
    </source>
</evidence>
<dbReference type="SUPFAM" id="SSF52540">
    <property type="entry name" value="P-loop containing nucleoside triphosphate hydrolases"/>
    <property type="match status" value="1"/>
</dbReference>
<evidence type="ECO:0000259" key="10">
    <source>
        <dbReference type="PROSITE" id="PS50936"/>
    </source>
</evidence>
<evidence type="ECO:0000256" key="2">
    <source>
        <dbReference type="ARBA" id="ARBA00022517"/>
    </source>
</evidence>
<dbReference type="Gene3D" id="3.40.50.300">
    <property type="entry name" value="P-loop containing nucleotide triphosphate hydrolases"/>
    <property type="match status" value="1"/>
</dbReference>
<evidence type="ECO:0000256" key="9">
    <source>
        <dbReference type="ARBA" id="ARBA00023134"/>
    </source>
</evidence>
<keyword evidence="9" id="KW-0342">GTP-binding</keyword>
<keyword evidence="1" id="KW-0963">Cytoplasm</keyword>
<dbReference type="GO" id="GO:0003924">
    <property type="term" value="F:GTPase activity"/>
    <property type="evidence" value="ECO:0007669"/>
    <property type="project" value="InterPro"/>
</dbReference>
<keyword evidence="2" id="KW-0690">Ribosome biogenesis</keyword>
<name>A0A6J6UUU0_9ZZZZ</name>
<dbReference type="PANTHER" id="PTHR32120:SF10">
    <property type="entry name" value="SMALL RIBOSOMAL SUBUNIT BIOGENESIS GTPASE RSGA"/>
    <property type="match status" value="1"/>
</dbReference>
<feature type="domain" description="EngC GTPase" evidence="10">
    <location>
        <begin position="119"/>
        <end position="273"/>
    </location>
</feature>
<dbReference type="InterPro" id="IPR010914">
    <property type="entry name" value="RsgA_GTPase_dom"/>
</dbReference>
<evidence type="ECO:0000256" key="8">
    <source>
        <dbReference type="ARBA" id="ARBA00022884"/>
    </source>
</evidence>
<dbReference type="PROSITE" id="PS50936">
    <property type="entry name" value="ENGC_GTPASE"/>
    <property type="match status" value="1"/>
</dbReference>
<evidence type="ECO:0000256" key="1">
    <source>
        <dbReference type="ARBA" id="ARBA00022490"/>
    </source>
</evidence>
<feature type="domain" description="CP-type G" evidence="11">
    <location>
        <begin position="110"/>
        <end position="275"/>
    </location>
</feature>
<evidence type="ECO:0000313" key="12">
    <source>
        <dbReference type="EMBL" id="CAB4762818.1"/>
    </source>
</evidence>
<accession>A0A6J6UUU0</accession>
<dbReference type="HAMAP" id="MF_01820">
    <property type="entry name" value="GTPase_RsgA"/>
    <property type="match status" value="1"/>
</dbReference>
<dbReference type="PANTHER" id="PTHR32120">
    <property type="entry name" value="SMALL RIBOSOMAL SUBUNIT BIOGENESIS GTPASE RSGA"/>
    <property type="match status" value="1"/>
</dbReference>
<dbReference type="GO" id="GO:0042254">
    <property type="term" value="P:ribosome biogenesis"/>
    <property type="evidence" value="ECO:0007669"/>
    <property type="project" value="UniProtKB-KW"/>
</dbReference>
<protein>
    <submittedName>
        <fullName evidence="12">Unannotated protein</fullName>
    </submittedName>
</protein>
<dbReference type="CDD" id="cd01854">
    <property type="entry name" value="YjeQ_EngC"/>
    <property type="match status" value="1"/>
</dbReference>
<evidence type="ECO:0000256" key="3">
    <source>
        <dbReference type="ARBA" id="ARBA00022723"/>
    </source>
</evidence>
<keyword evidence="6" id="KW-0378">Hydrolase</keyword>
<dbReference type="InterPro" id="IPR027417">
    <property type="entry name" value="P-loop_NTPase"/>
</dbReference>
<evidence type="ECO:0000256" key="6">
    <source>
        <dbReference type="ARBA" id="ARBA00022801"/>
    </source>
</evidence>
<dbReference type="GO" id="GO:0046872">
    <property type="term" value="F:metal ion binding"/>
    <property type="evidence" value="ECO:0007669"/>
    <property type="project" value="UniProtKB-KW"/>
</dbReference>
<dbReference type="AlphaFoldDB" id="A0A6J6UUU0"/>
<keyword evidence="8" id="KW-0694">RNA-binding</keyword>